<accession>A0A5N5T7Z1</accession>
<dbReference type="EMBL" id="SEYY01006786">
    <property type="protein sequence ID" value="KAB7502754.1"/>
    <property type="molecule type" value="Genomic_DNA"/>
</dbReference>
<dbReference type="AlphaFoldDB" id="A0A5N5T7Z1"/>
<comment type="caution">
    <text evidence="1">The sequence shown here is derived from an EMBL/GenBank/DDBJ whole genome shotgun (WGS) entry which is preliminary data.</text>
</comment>
<dbReference type="OrthoDB" id="10520894at2759"/>
<sequence length="116" mass="13541">MFQGYNMCESVSQRIRQSQGQSLLFNNLGTSLIIQSWRVRYKICYILKICQYIPFGLAALFELIEEELNGGGVISMCSCTEYQKFIILLIHEAIKTYVPLRKLKTNITYFSYEYVL</sequence>
<keyword evidence="2" id="KW-1185">Reference proteome</keyword>
<gene>
    <name evidence="1" type="ORF">Anas_13821</name>
</gene>
<reference evidence="1 2" key="1">
    <citation type="journal article" date="2019" name="PLoS Biol.">
        <title>Sex chromosomes control vertical transmission of feminizing Wolbachia symbionts in an isopod.</title>
        <authorList>
            <person name="Becking T."/>
            <person name="Chebbi M.A."/>
            <person name="Giraud I."/>
            <person name="Moumen B."/>
            <person name="Laverre T."/>
            <person name="Caubet Y."/>
            <person name="Peccoud J."/>
            <person name="Gilbert C."/>
            <person name="Cordaux R."/>
        </authorList>
    </citation>
    <scope>NUCLEOTIDE SEQUENCE [LARGE SCALE GENOMIC DNA]</scope>
    <source>
        <strain evidence="1">ANa2</strain>
        <tissue evidence="1">Whole body excluding digestive tract and cuticle</tissue>
    </source>
</reference>
<protein>
    <submittedName>
        <fullName evidence="1">Uncharacterized protein</fullName>
    </submittedName>
</protein>
<organism evidence="1 2">
    <name type="scientific">Armadillidium nasatum</name>
    <dbReference type="NCBI Taxonomy" id="96803"/>
    <lineage>
        <taxon>Eukaryota</taxon>
        <taxon>Metazoa</taxon>
        <taxon>Ecdysozoa</taxon>
        <taxon>Arthropoda</taxon>
        <taxon>Crustacea</taxon>
        <taxon>Multicrustacea</taxon>
        <taxon>Malacostraca</taxon>
        <taxon>Eumalacostraca</taxon>
        <taxon>Peracarida</taxon>
        <taxon>Isopoda</taxon>
        <taxon>Oniscidea</taxon>
        <taxon>Crinocheta</taxon>
        <taxon>Armadillidiidae</taxon>
        <taxon>Armadillidium</taxon>
    </lineage>
</organism>
<evidence type="ECO:0000313" key="2">
    <source>
        <dbReference type="Proteomes" id="UP000326759"/>
    </source>
</evidence>
<proteinExistence type="predicted"/>
<evidence type="ECO:0000313" key="1">
    <source>
        <dbReference type="EMBL" id="KAB7502754.1"/>
    </source>
</evidence>
<dbReference type="Proteomes" id="UP000326759">
    <property type="component" value="Unassembled WGS sequence"/>
</dbReference>
<name>A0A5N5T7Z1_9CRUS</name>